<evidence type="ECO:0000256" key="2">
    <source>
        <dbReference type="ARBA" id="ARBA00022801"/>
    </source>
</evidence>
<dbReference type="PANTHER" id="PTHR11487">
    <property type="entry name" value="THIOESTERASE"/>
    <property type="match status" value="1"/>
</dbReference>
<dbReference type="InterPro" id="IPR020802">
    <property type="entry name" value="TesA-like"/>
</dbReference>
<dbReference type="GO" id="GO:0016787">
    <property type="term" value="F:hydrolase activity"/>
    <property type="evidence" value="ECO:0007669"/>
    <property type="project" value="UniProtKB-KW"/>
</dbReference>
<protein>
    <submittedName>
        <fullName evidence="4">Thioesterase</fullName>
    </submittedName>
</protein>
<sequence>MAGLLSQGERWVRPYRLTPMPRWRLVCFAHAGGSASFFRDWASALPADIDLLAIQYPGREDRFGEACLSDMPSLAEAASVALRGYADRPLALFGHSLGAVVAYEVAVRLAQQAIAVEQLFVSAHPAPQCQRGGQLHSGTDQALLDDVRRLSGRPNPLLEDPALCQMFLPSLRHDYQIVETYSRAAPQPLNSRITVFYPEQDPEIDLDEALAWQAASLQPLHLQRWQGEHFYLIEQRQALLDALAASLLGRRPLTSPALEEAL</sequence>
<organism evidence="4 5">
    <name type="scientific">Pseudomonas vranovensis</name>
    <dbReference type="NCBI Taxonomy" id="321661"/>
    <lineage>
        <taxon>Bacteria</taxon>
        <taxon>Pseudomonadati</taxon>
        <taxon>Pseudomonadota</taxon>
        <taxon>Gammaproteobacteria</taxon>
        <taxon>Pseudomonadales</taxon>
        <taxon>Pseudomonadaceae</taxon>
        <taxon>Pseudomonas</taxon>
    </lineage>
</organism>
<reference evidence="4 5" key="1">
    <citation type="submission" date="2016-10" db="EMBL/GenBank/DDBJ databases">
        <title>Comparative genome analysis of multiple Pseudomonas spp. focuses on biocontrol and plant growth promoting traits.</title>
        <authorList>
            <person name="Tao X.-Y."/>
            <person name="Taylor C.G."/>
        </authorList>
    </citation>
    <scope>NUCLEOTIDE SEQUENCE [LARGE SCALE GENOMIC DNA]</scope>
    <source>
        <strain evidence="4 5">15D11</strain>
    </source>
</reference>
<dbReference type="PANTHER" id="PTHR11487:SF0">
    <property type="entry name" value="S-ACYL FATTY ACID SYNTHASE THIOESTERASE, MEDIUM CHAIN"/>
    <property type="match status" value="1"/>
</dbReference>
<gene>
    <name evidence="4" type="ORF">BHU25_12680</name>
</gene>
<dbReference type="Gene3D" id="3.40.50.1820">
    <property type="entry name" value="alpha/beta hydrolase"/>
    <property type="match status" value="1"/>
</dbReference>
<dbReference type="InterPro" id="IPR001031">
    <property type="entry name" value="Thioesterase"/>
</dbReference>
<keyword evidence="2" id="KW-0378">Hydrolase</keyword>
<comment type="similarity">
    <text evidence="1">Belongs to the thioesterase family.</text>
</comment>
<evidence type="ECO:0000313" key="4">
    <source>
        <dbReference type="EMBL" id="ROL73880.1"/>
    </source>
</evidence>
<proteinExistence type="inferred from homology"/>
<dbReference type="AlphaFoldDB" id="A0A423DQR6"/>
<evidence type="ECO:0000256" key="1">
    <source>
        <dbReference type="ARBA" id="ARBA00007169"/>
    </source>
</evidence>
<evidence type="ECO:0000313" key="5">
    <source>
        <dbReference type="Proteomes" id="UP000285286"/>
    </source>
</evidence>
<dbReference type="RefSeq" id="WP_184959468.1">
    <property type="nucleotide sequence ID" value="NZ_MOAM01000021.1"/>
</dbReference>
<dbReference type="InterPro" id="IPR012223">
    <property type="entry name" value="TEII"/>
</dbReference>
<evidence type="ECO:0000259" key="3">
    <source>
        <dbReference type="SMART" id="SM00824"/>
    </source>
</evidence>
<dbReference type="Proteomes" id="UP000285286">
    <property type="component" value="Unassembled WGS sequence"/>
</dbReference>
<dbReference type="EMBL" id="MOAM01000021">
    <property type="protein sequence ID" value="ROL73880.1"/>
    <property type="molecule type" value="Genomic_DNA"/>
</dbReference>
<feature type="domain" description="Thioesterase TesA-like" evidence="3">
    <location>
        <begin position="26"/>
        <end position="247"/>
    </location>
</feature>
<keyword evidence="5" id="KW-1185">Reference proteome</keyword>
<dbReference type="InterPro" id="IPR029058">
    <property type="entry name" value="AB_hydrolase_fold"/>
</dbReference>
<accession>A0A423DQR6</accession>
<comment type="caution">
    <text evidence="4">The sequence shown here is derived from an EMBL/GenBank/DDBJ whole genome shotgun (WGS) entry which is preliminary data.</text>
</comment>
<dbReference type="SMART" id="SM00824">
    <property type="entry name" value="PKS_TE"/>
    <property type="match status" value="1"/>
</dbReference>
<name>A0A423DQR6_9PSED</name>
<dbReference type="GO" id="GO:0008610">
    <property type="term" value="P:lipid biosynthetic process"/>
    <property type="evidence" value="ECO:0007669"/>
    <property type="project" value="TreeGrafter"/>
</dbReference>
<dbReference type="SUPFAM" id="SSF53474">
    <property type="entry name" value="alpha/beta-Hydrolases"/>
    <property type="match status" value="1"/>
</dbReference>
<dbReference type="Pfam" id="PF00975">
    <property type="entry name" value="Thioesterase"/>
    <property type="match status" value="1"/>
</dbReference>